<protein>
    <submittedName>
        <fullName evidence="5">AMIN domain-containing protein</fullName>
    </submittedName>
</protein>
<feature type="signal peptide" evidence="3">
    <location>
        <begin position="1"/>
        <end position="22"/>
    </location>
</feature>
<keyword evidence="3" id="KW-0732">Signal</keyword>
<organism evidence="5 6">
    <name type="scientific">Brevibacillus nitrificans</name>
    <dbReference type="NCBI Taxonomy" id="651560"/>
    <lineage>
        <taxon>Bacteria</taxon>
        <taxon>Bacillati</taxon>
        <taxon>Bacillota</taxon>
        <taxon>Bacilli</taxon>
        <taxon>Bacillales</taxon>
        <taxon>Paenibacillaceae</taxon>
        <taxon>Brevibacillus</taxon>
    </lineage>
</organism>
<dbReference type="InterPro" id="IPR002508">
    <property type="entry name" value="MurNAc-LAA_cat"/>
</dbReference>
<dbReference type="CDD" id="cd02696">
    <property type="entry name" value="MurNAc-LAA"/>
    <property type="match status" value="1"/>
</dbReference>
<dbReference type="InterPro" id="IPR021731">
    <property type="entry name" value="AMIN_dom"/>
</dbReference>
<evidence type="ECO:0000256" key="1">
    <source>
        <dbReference type="ARBA" id="ARBA00022801"/>
    </source>
</evidence>
<keyword evidence="1" id="KW-0378">Hydrolase</keyword>
<dbReference type="GO" id="GO:0009253">
    <property type="term" value="P:peptidoglycan catabolic process"/>
    <property type="evidence" value="ECO:0007669"/>
    <property type="project" value="InterPro"/>
</dbReference>
<comment type="caution">
    <text evidence="5">The sequence shown here is derived from an EMBL/GenBank/DDBJ whole genome shotgun (WGS) entry which is preliminary data.</text>
</comment>
<dbReference type="InterPro" id="IPR050695">
    <property type="entry name" value="N-acetylmuramoyl_amidase_3"/>
</dbReference>
<dbReference type="Pfam" id="PF01520">
    <property type="entry name" value="Amidase_3"/>
    <property type="match status" value="1"/>
</dbReference>
<dbReference type="Gene3D" id="2.60.40.3500">
    <property type="match status" value="2"/>
</dbReference>
<feature type="compositionally biased region" description="Acidic residues" evidence="2">
    <location>
        <begin position="299"/>
        <end position="323"/>
    </location>
</feature>
<evidence type="ECO:0000313" key="6">
    <source>
        <dbReference type="Proteomes" id="UP000269573"/>
    </source>
</evidence>
<evidence type="ECO:0000313" key="5">
    <source>
        <dbReference type="EMBL" id="RNB81445.1"/>
    </source>
</evidence>
<dbReference type="Proteomes" id="UP000269573">
    <property type="component" value="Unassembled WGS sequence"/>
</dbReference>
<dbReference type="Gene3D" id="3.30.457.10">
    <property type="entry name" value="Copper amine oxidase-like, N-terminal domain"/>
    <property type="match status" value="1"/>
</dbReference>
<sequence length="566" mass="62168">MKRRLYPLLLSLLLLLCIPGWAAASSAGEETVNLMIGGQAVSPEVPPEIKNGRTLVPVRVIAEGLGADVDWDAAARKATITRGSQTLTLTLDFKTAQVNGKQVKLDTAPVISKQRMLLPLRFVGESLGVTVGWDNSTRTVIANETPQVEINGNKPEQAISLYQMDGTLYASAQAVADQLGLKGFRWERPERGKTVDDQLVLPVEQLEKELGGSFAWNENKNSLEIKRQNQMTEVSLDGDVVRIGTSKPIRAQSFVLEGPNRIVLDLPQTTLDDDLQDLSRQSDDGVVTVGKVEDRDTEASVDEDVDADEDQDEALDEDSEQLAESEQAAASDEPEEKPLIASVRYSQYSQSPDTVRVVIELNQKSQYNVTYTDDGLEVKLTAKPQKTGFLIVVDAGHGGKDPGSLGTYGNHEKDYTLSVSNKVVELLKQYKEFQVVPVRTTDVFYELSERVAIANEHNADLFLSIHANAFPKATAGGTETFYYNANSKTFAQIVHKHLQGATGFTDRGYKASGYYVIKNTKMPAVLTETGFLSNPTENAKLTNPAFQDKIAQALVAAIREYYLSYQ</sequence>
<dbReference type="PANTHER" id="PTHR30404">
    <property type="entry name" value="N-ACETYLMURAMOYL-L-ALANINE AMIDASE"/>
    <property type="match status" value="1"/>
</dbReference>
<evidence type="ECO:0000256" key="3">
    <source>
        <dbReference type="SAM" id="SignalP"/>
    </source>
</evidence>
<dbReference type="SUPFAM" id="SSF55383">
    <property type="entry name" value="Copper amine oxidase, domain N"/>
    <property type="match status" value="1"/>
</dbReference>
<feature type="region of interest" description="Disordered" evidence="2">
    <location>
        <begin position="275"/>
        <end position="337"/>
    </location>
</feature>
<dbReference type="InterPro" id="IPR012854">
    <property type="entry name" value="Cu_amine_oxidase-like_N"/>
</dbReference>
<proteinExistence type="predicted"/>
<dbReference type="GO" id="GO:0008745">
    <property type="term" value="F:N-acetylmuramoyl-L-alanine amidase activity"/>
    <property type="evidence" value="ECO:0007669"/>
    <property type="project" value="InterPro"/>
</dbReference>
<dbReference type="RefSeq" id="WP_122925704.1">
    <property type="nucleotide sequence ID" value="NZ_RHHU01000015.1"/>
</dbReference>
<evidence type="ECO:0000259" key="4">
    <source>
        <dbReference type="SMART" id="SM00646"/>
    </source>
</evidence>
<keyword evidence="6" id="KW-1185">Reference proteome</keyword>
<reference evidence="5 6" key="1">
    <citation type="submission" date="2018-10" db="EMBL/GenBank/DDBJ databases">
        <title>Phylogenomics of Brevibacillus.</title>
        <authorList>
            <person name="Dunlap C."/>
        </authorList>
    </citation>
    <scope>NUCLEOTIDE SEQUENCE [LARGE SCALE GENOMIC DNA]</scope>
    <source>
        <strain evidence="5 6">JCM 15774</strain>
    </source>
</reference>
<evidence type="ECO:0000256" key="2">
    <source>
        <dbReference type="SAM" id="MobiDB-lite"/>
    </source>
</evidence>
<feature type="chain" id="PRO_5039495529" evidence="3">
    <location>
        <begin position="23"/>
        <end position="566"/>
    </location>
</feature>
<dbReference type="SUPFAM" id="SSF53187">
    <property type="entry name" value="Zn-dependent exopeptidases"/>
    <property type="match status" value="1"/>
</dbReference>
<dbReference type="Pfam" id="PF11741">
    <property type="entry name" value="AMIN"/>
    <property type="match status" value="2"/>
</dbReference>
<dbReference type="InterPro" id="IPR036582">
    <property type="entry name" value="Mao_N_sf"/>
</dbReference>
<dbReference type="EMBL" id="RHHU01000015">
    <property type="protein sequence ID" value="RNB81445.1"/>
    <property type="molecule type" value="Genomic_DNA"/>
</dbReference>
<gene>
    <name evidence="5" type="ORF">EDM59_22695</name>
</gene>
<dbReference type="SMART" id="SM00646">
    <property type="entry name" value="Ami_3"/>
    <property type="match status" value="1"/>
</dbReference>
<dbReference type="GO" id="GO:0030288">
    <property type="term" value="C:outer membrane-bounded periplasmic space"/>
    <property type="evidence" value="ECO:0007669"/>
    <property type="project" value="TreeGrafter"/>
</dbReference>
<name>A0A3M8D2M5_9BACL</name>
<dbReference type="AlphaFoldDB" id="A0A3M8D2M5"/>
<dbReference type="PANTHER" id="PTHR30404:SF0">
    <property type="entry name" value="N-ACETYLMURAMOYL-L-ALANINE AMIDASE AMIC"/>
    <property type="match status" value="1"/>
</dbReference>
<dbReference type="Gene3D" id="3.40.630.40">
    <property type="entry name" value="Zn-dependent exopeptidases"/>
    <property type="match status" value="1"/>
</dbReference>
<accession>A0A3M8D2M5</accession>
<feature type="domain" description="MurNAc-LAA" evidence="4">
    <location>
        <begin position="451"/>
        <end position="559"/>
    </location>
</feature>
<dbReference type="Pfam" id="PF07833">
    <property type="entry name" value="Cu_amine_oxidN1"/>
    <property type="match status" value="1"/>
</dbReference>